<sequence length="303" mass="31174">MNAQQRPPAVVVGVDGSSASRAALAWATGEAARRAVQLRIVHGLGLPVALGLGAVVERPLAEDAREAAHGLLTECAEYARRTRPEVDVATVLVPKDAPAVLLDEAEHEDVVVVGSRGHGGIRAILLGSVSVRTSSHAPCPVVVVPDTGEPAPHRGRLVVGVDGSDGSRRALRFGLGEALLTGSEVVVVNSWEVPLAADAASLEADAQSLHEGVFDRQSEEVVAGLLAEVVGERTAHLDISAVRVRAAPVKALLEASADADLLVVGSRGRGGVRGLVMGSVSQGVIHRSGVPVAVLPPHSEETD</sequence>
<protein>
    <submittedName>
        <fullName evidence="3">Universal stress protein</fullName>
    </submittedName>
</protein>
<comment type="similarity">
    <text evidence="1">Belongs to the universal stress protein A family.</text>
</comment>
<dbReference type="InterPro" id="IPR006015">
    <property type="entry name" value="Universal_stress_UspA"/>
</dbReference>
<evidence type="ECO:0000313" key="4">
    <source>
        <dbReference type="Proteomes" id="UP001356095"/>
    </source>
</evidence>
<dbReference type="SUPFAM" id="SSF52402">
    <property type="entry name" value="Adenine nucleotide alpha hydrolases-like"/>
    <property type="match status" value="2"/>
</dbReference>
<evidence type="ECO:0000259" key="2">
    <source>
        <dbReference type="Pfam" id="PF00582"/>
    </source>
</evidence>
<evidence type="ECO:0000256" key="1">
    <source>
        <dbReference type="ARBA" id="ARBA00008791"/>
    </source>
</evidence>
<proteinExistence type="inferred from homology"/>
<keyword evidence="4" id="KW-1185">Reference proteome</keyword>
<name>A0ABU7KGS3_9ACTN</name>
<accession>A0ABU7KGS3</accession>
<organism evidence="3 4">
    <name type="scientific">Nocardiopsis codii</name>
    <dbReference type="NCBI Taxonomy" id="3065942"/>
    <lineage>
        <taxon>Bacteria</taxon>
        <taxon>Bacillati</taxon>
        <taxon>Actinomycetota</taxon>
        <taxon>Actinomycetes</taxon>
        <taxon>Streptosporangiales</taxon>
        <taxon>Nocardiopsidaceae</taxon>
        <taxon>Nocardiopsis</taxon>
    </lineage>
</organism>
<dbReference type="EMBL" id="JAUZMY010000050">
    <property type="protein sequence ID" value="MEE2041434.1"/>
    <property type="molecule type" value="Genomic_DNA"/>
</dbReference>
<dbReference type="InterPro" id="IPR014729">
    <property type="entry name" value="Rossmann-like_a/b/a_fold"/>
</dbReference>
<dbReference type="PANTHER" id="PTHR31964">
    <property type="entry name" value="ADENINE NUCLEOTIDE ALPHA HYDROLASES-LIKE SUPERFAMILY PROTEIN"/>
    <property type="match status" value="1"/>
</dbReference>
<feature type="domain" description="UspA" evidence="2">
    <location>
        <begin position="10"/>
        <end position="145"/>
    </location>
</feature>
<comment type="caution">
    <text evidence="3">The sequence shown here is derived from an EMBL/GenBank/DDBJ whole genome shotgun (WGS) entry which is preliminary data.</text>
</comment>
<dbReference type="PRINTS" id="PR01438">
    <property type="entry name" value="UNVRSLSTRESS"/>
</dbReference>
<dbReference type="Pfam" id="PF00582">
    <property type="entry name" value="Usp"/>
    <property type="match status" value="2"/>
</dbReference>
<evidence type="ECO:0000313" key="3">
    <source>
        <dbReference type="EMBL" id="MEE2041434.1"/>
    </source>
</evidence>
<dbReference type="CDD" id="cd23659">
    <property type="entry name" value="USP_At3g01520-like"/>
    <property type="match status" value="1"/>
</dbReference>
<dbReference type="RefSeq" id="WP_330095193.1">
    <property type="nucleotide sequence ID" value="NZ_JAUZMY010000050.1"/>
</dbReference>
<dbReference type="PANTHER" id="PTHR31964:SF113">
    <property type="entry name" value="USPA DOMAIN-CONTAINING PROTEIN"/>
    <property type="match status" value="1"/>
</dbReference>
<dbReference type="Proteomes" id="UP001356095">
    <property type="component" value="Unassembled WGS sequence"/>
</dbReference>
<feature type="domain" description="UspA" evidence="2">
    <location>
        <begin position="155"/>
        <end position="296"/>
    </location>
</feature>
<dbReference type="Gene3D" id="3.40.50.620">
    <property type="entry name" value="HUPs"/>
    <property type="match status" value="2"/>
</dbReference>
<dbReference type="InterPro" id="IPR006016">
    <property type="entry name" value="UspA"/>
</dbReference>
<reference evidence="3 4" key="1">
    <citation type="submission" date="2023-08" db="EMBL/GenBank/DDBJ databases">
        <authorList>
            <person name="Girao M."/>
            <person name="Carvalho M.F."/>
        </authorList>
    </citation>
    <scope>NUCLEOTIDE SEQUENCE [LARGE SCALE GENOMIC DNA]</scope>
    <source>
        <strain evidence="3 4">CT-R113</strain>
    </source>
</reference>
<gene>
    <name evidence="3" type="ORF">Q8791_29835</name>
</gene>